<proteinExistence type="predicted"/>
<dbReference type="Proteomes" id="UP000007382">
    <property type="component" value="Chromosome"/>
</dbReference>
<evidence type="ECO:0000313" key="2">
    <source>
        <dbReference type="Proteomes" id="UP000007382"/>
    </source>
</evidence>
<evidence type="ECO:0000313" key="1">
    <source>
        <dbReference type="EMBL" id="BAM08047.1"/>
    </source>
</evidence>
<protein>
    <submittedName>
        <fullName evidence="1">Uncharacterized protein</fullName>
    </submittedName>
</protein>
<reference evidence="1 2" key="1">
    <citation type="journal article" date="2012" name="J. Bacteriol.">
        <title>Complete Genome Sequence of Leptospirillum ferrooxidans Strain C2-3, Isolated from a Fresh Volcanic Ash Deposit on the Island of Miyake, Japan.</title>
        <authorList>
            <person name="Fujimura R."/>
            <person name="Sato Y."/>
            <person name="Nishizawa T."/>
            <person name="Oshima K."/>
            <person name="Kim S.-W."/>
            <person name="Hattori M."/>
            <person name="Kamijo T."/>
            <person name="Ohta H."/>
        </authorList>
    </citation>
    <scope>NUCLEOTIDE SEQUENCE [LARGE SCALE GENOMIC DNA]</scope>
    <source>
        <strain evidence="1 2">C2-3</strain>
    </source>
</reference>
<organism evidence="1 2">
    <name type="scientific">Leptospirillum ferrooxidans (strain C2-3)</name>
    <dbReference type="NCBI Taxonomy" id="1162668"/>
    <lineage>
        <taxon>Bacteria</taxon>
        <taxon>Pseudomonadati</taxon>
        <taxon>Nitrospirota</taxon>
        <taxon>Nitrospiria</taxon>
        <taxon>Nitrospirales</taxon>
        <taxon>Nitrospiraceae</taxon>
        <taxon>Leptospirillum</taxon>
    </lineage>
</organism>
<dbReference type="PATRIC" id="fig|1162668.3.peg.2825"/>
<name>I0IRZ8_LEPFC</name>
<dbReference type="AlphaFoldDB" id="I0IRZ8"/>
<gene>
    <name evidence="1" type="ordered locus">LFE_2376</name>
</gene>
<dbReference type="KEGG" id="lfc:LFE_2376"/>
<keyword evidence="2" id="KW-1185">Reference proteome</keyword>
<dbReference type="HOGENOM" id="CLU_1530684_0_0_0"/>
<accession>I0IRZ8</accession>
<reference evidence="2" key="2">
    <citation type="submission" date="2012-03" db="EMBL/GenBank/DDBJ databases">
        <title>The complete genome sequence of the pioneer microbe on fresh volcanic deposit, Leptospirillum ferrooxidans strain C2-3.</title>
        <authorList>
            <person name="Fujimura R."/>
            <person name="Sato Y."/>
            <person name="Nishizawa T."/>
            <person name="Nanba K."/>
            <person name="Oshima K."/>
            <person name="Hattori M."/>
            <person name="Kamijo T."/>
            <person name="Ohta H."/>
        </authorList>
    </citation>
    <scope>NUCLEOTIDE SEQUENCE [LARGE SCALE GENOMIC DNA]</scope>
    <source>
        <strain evidence="2">C2-3</strain>
    </source>
</reference>
<dbReference type="EMBL" id="AP012342">
    <property type="protein sequence ID" value="BAM08047.1"/>
    <property type="molecule type" value="Genomic_DNA"/>
</dbReference>
<sequence>MIEWKTEKFTPSLITNGRLAVLPVGQSEGISSETKWLGTELAKDLASDFGKSQIVGPDVVSGYLKDPSVAEILKNLKKKSAPDTVRGIVGLSPLGQKLHVRYLLQTDLRLSEVSGGAEHVRLFGRIWDTEDDEIIWTGYGEARGYVYMFFPAVPASFEKDAAVAVKGLVKEIERR</sequence>